<feature type="transmembrane region" description="Helical" evidence="8">
    <location>
        <begin position="416"/>
        <end position="444"/>
    </location>
</feature>
<feature type="transmembrane region" description="Helical" evidence="8">
    <location>
        <begin position="303"/>
        <end position="327"/>
    </location>
</feature>
<dbReference type="EMBL" id="RBAK01000002">
    <property type="protein sequence ID" value="RKN49648.1"/>
    <property type="molecule type" value="Genomic_DNA"/>
</dbReference>
<gene>
    <name evidence="10" type="ORF">D7223_07160</name>
</gene>
<feature type="transmembrane region" description="Helical" evidence="8">
    <location>
        <begin position="465"/>
        <end position="487"/>
    </location>
</feature>
<evidence type="ECO:0000259" key="9">
    <source>
        <dbReference type="Pfam" id="PF02687"/>
    </source>
</evidence>
<dbReference type="GO" id="GO:0044874">
    <property type="term" value="P:lipoprotein localization to outer membrane"/>
    <property type="evidence" value="ECO:0007669"/>
    <property type="project" value="TreeGrafter"/>
</dbReference>
<feature type="transmembrane region" description="Helical" evidence="8">
    <location>
        <begin position="248"/>
        <end position="272"/>
    </location>
</feature>
<sequence length="871" mass="90059">MIVLPVLGLSFTAVTWDMARLTTAERMARQLGVADAELQMVSPGPVTQSPWGDGWDVSSDTKGPPPPIDPAAVAPLLPAGSRMLPVQRWASFEVLRGDRIDNIVQARRVDLADPLGRGLVEFLRGRAPAAPDEIAASEPALDRLGVRPGDRVTAADGFRTWTVVAVVEFPDQLGPVVVLPPEKPAGRPDHGDGTTLLVDLPGGIDADLVRRLNDHGLVITARAPVPGVPGDRTMAFGPPSAGMDLEGMSVAVLVGGLGLLEVVLLVGPAFAVGVRRRRRDLALVAVAGGDAVHLRRIVLADGLVLGASGAVVGVLLGVGAAVALRPLTERYLFQARFADYRFLPEALVLIAAVAVLAGVLAALVPAWTAARQDVVAGLAGRRTPAAYRRHWPVLGAALVAVGVGLAAVGANRTSPTVLLAGVVLGELGLVCVTPALVGLLARLGRALPVAPRIALRDASRNRSSAAPAISAVMAAVATSVALGVYIASDEARGMSTYLPNLPPGSVLVTQPDPNIPGVPDRDRVIEAARTHLGTEALVPLFHPTCAADDDPCLVQAVLPPGRSCPWQVGDIEGLDEADQRRARADERCQRDPRNTYDGYVETIVDDGTALPLLTGADPSTTAAATAALAAGGAVVTDPRYVHDGRLSLAVRRAAGPEQRVSTSATVAGYAVEVELGPPRLVLSRPAAERLGLTGQQVGWALRTGPATEAAHRERFVAALRPLRGVQVSYESGNPEGPVRPLLLLLAGAAGVITIGATAAATGLAAAEGRADLSTLAAVGAGPGVRRILSLSQAGVIAVVGSLLGIVAGLATALIILAALNRHHTDRWPVEPPFPTVVPWSTLGVLVVVPMVAMLGAGLLTRSRLPVERRLD</sequence>
<protein>
    <submittedName>
        <fullName evidence="10">ABC transporter permease</fullName>
    </submittedName>
</protein>
<evidence type="ECO:0000256" key="5">
    <source>
        <dbReference type="ARBA" id="ARBA00022989"/>
    </source>
</evidence>
<dbReference type="InterPro" id="IPR003838">
    <property type="entry name" value="ABC3_permease_C"/>
</dbReference>
<evidence type="ECO:0000256" key="6">
    <source>
        <dbReference type="ARBA" id="ARBA00023136"/>
    </source>
</evidence>
<accession>A0A3A9ZMY0</accession>
<feature type="region of interest" description="Disordered" evidence="7">
    <location>
        <begin position="42"/>
        <end position="65"/>
    </location>
</feature>
<evidence type="ECO:0000256" key="2">
    <source>
        <dbReference type="ARBA" id="ARBA00005236"/>
    </source>
</evidence>
<comment type="caution">
    <text evidence="10">The sequence shown here is derived from an EMBL/GenBank/DDBJ whole genome shotgun (WGS) entry which is preliminary data.</text>
</comment>
<feature type="domain" description="ABC3 transporter permease C-terminal" evidence="9">
    <location>
        <begin position="746"/>
        <end position="859"/>
    </location>
</feature>
<evidence type="ECO:0000256" key="1">
    <source>
        <dbReference type="ARBA" id="ARBA00004651"/>
    </source>
</evidence>
<keyword evidence="4 8" id="KW-0812">Transmembrane</keyword>
<keyword evidence="11" id="KW-1185">Reference proteome</keyword>
<keyword evidence="3" id="KW-1003">Cell membrane</keyword>
<evidence type="ECO:0000256" key="8">
    <source>
        <dbReference type="SAM" id="Phobius"/>
    </source>
</evidence>
<keyword evidence="6 8" id="KW-0472">Membrane</keyword>
<feature type="transmembrane region" description="Helical" evidence="8">
    <location>
        <begin position="839"/>
        <end position="859"/>
    </location>
</feature>
<organism evidence="10 11">
    <name type="scientific">Micromonospora endolithica</name>
    <dbReference type="NCBI Taxonomy" id="230091"/>
    <lineage>
        <taxon>Bacteria</taxon>
        <taxon>Bacillati</taxon>
        <taxon>Actinomycetota</taxon>
        <taxon>Actinomycetes</taxon>
        <taxon>Micromonosporales</taxon>
        <taxon>Micromonosporaceae</taxon>
        <taxon>Micromonospora</taxon>
    </lineage>
</organism>
<dbReference type="GO" id="GO:0098797">
    <property type="term" value="C:plasma membrane protein complex"/>
    <property type="evidence" value="ECO:0007669"/>
    <property type="project" value="TreeGrafter"/>
</dbReference>
<dbReference type="OrthoDB" id="3405625at2"/>
<evidence type="ECO:0000256" key="4">
    <source>
        <dbReference type="ARBA" id="ARBA00022692"/>
    </source>
</evidence>
<dbReference type="InterPro" id="IPR051447">
    <property type="entry name" value="Lipoprotein-release_system"/>
</dbReference>
<dbReference type="AlphaFoldDB" id="A0A3A9ZMY0"/>
<feature type="transmembrane region" description="Helical" evidence="8">
    <location>
        <begin position="347"/>
        <end position="370"/>
    </location>
</feature>
<dbReference type="Proteomes" id="UP000281726">
    <property type="component" value="Unassembled WGS sequence"/>
</dbReference>
<dbReference type="PANTHER" id="PTHR30489">
    <property type="entry name" value="LIPOPROTEIN-RELEASING SYSTEM TRANSMEMBRANE PROTEIN LOLE"/>
    <property type="match status" value="1"/>
</dbReference>
<evidence type="ECO:0000313" key="11">
    <source>
        <dbReference type="Proteomes" id="UP000281726"/>
    </source>
</evidence>
<feature type="transmembrane region" description="Helical" evidence="8">
    <location>
        <begin position="391"/>
        <end position="410"/>
    </location>
</feature>
<feature type="transmembrane region" description="Helical" evidence="8">
    <location>
        <begin position="741"/>
        <end position="766"/>
    </location>
</feature>
<feature type="domain" description="ABC3 transporter permease C-terminal" evidence="9">
    <location>
        <begin position="254"/>
        <end position="373"/>
    </location>
</feature>
<evidence type="ECO:0000256" key="3">
    <source>
        <dbReference type="ARBA" id="ARBA00022475"/>
    </source>
</evidence>
<reference evidence="10 11" key="1">
    <citation type="journal article" date="2004" name="Syst. Appl. Microbiol.">
        <title>Cryptoendolithic actinomycetes from antarctic sandstone rock samples: Micromonospora endolithica sp. nov. and two isolates related to Micromonospora coerulea Jensen 1932.</title>
        <authorList>
            <person name="Hirsch P."/>
            <person name="Mevs U."/>
            <person name="Kroppenstedt R.M."/>
            <person name="Schumann P."/>
            <person name="Stackebrandt E."/>
        </authorList>
    </citation>
    <scope>NUCLEOTIDE SEQUENCE [LARGE SCALE GENOMIC DNA]</scope>
    <source>
        <strain evidence="10 11">JCM 12677</strain>
    </source>
</reference>
<comment type="subcellular location">
    <subcellularLocation>
        <location evidence="1">Cell membrane</location>
        <topology evidence="1">Multi-pass membrane protein</topology>
    </subcellularLocation>
</comment>
<proteinExistence type="inferred from homology"/>
<evidence type="ECO:0000313" key="10">
    <source>
        <dbReference type="EMBL" id="RKN49648.1"/>
    </source>
</evidence>
<keyword evidence="5 8" id="KW-1133">Transmembrane helix</keyword>
<comment type="similarity">
    <text evidence="2">Belongs to the ABC-4 integral membrane protein family. LolC/E subfamily.</text>
</comment>
<name>A0A3A9ZMY0_9ACTN</name>
<dbReference type="PANTHER" id="PTHR30489:SF0">
    <property type="entry name" value="LIPOPROTEIN-RELEASING SYSTEM TRANSMEMBRANE PROTEIN LOLE"/>
    <property type="match status" value="1"/>
</dbReference>
<evidence type="ECO:0000256" key="7">
    <source>
        <dbReference type="SAM" id="MobiDB-lite"/>
    </source>
</evidence>
<dbReference type="Pfam" id="PF02687">
    <property type="entry name" value="FtsX"/>
    <property type="match status" value="2"/>
</dbReference>
<feature type="transmembrane region" description="Helical" evidence="8">
    <location>
        <begin position="795"/>
        <end position="819"/>
    </location>
</feature>